<dbReference type="Pfam" id="PF13419">
    <property type="entry name" value="HAD_2"/>
    <property type="match status" value="1"/>
</dbReference>
<dbReference type="InterPro" id="IPR050155">
    <property type="entry name" value="HAD-like_hydrolase_sf"/>
</dbReference>
<reference evidence="1" key="2">
    <citation type="submission" date="2021-03" db="EMBL/GenBank/DDBJ databases">
        <authorList>
            <person name="Artuso I."/>
            <person name="Turrini P."/>
            <person name="Pirolo M."/>
            <person name="Lugli G.A."/>
            <person name="Ventura M."/>
            <person name="Visca P."/>
        </authorList>
    </citation>
    <scope>NUCLEOTIDE SEQUENCE</scope>
    <source>
        <strain evidence="1">LMG 26462</strain>
    </source>
</reference>
<dbReference type="SFLD" id="SFLDG01129">
    <property type="entry name" value="C1.5:_HAD__Beta-PGM__Phosphata"/>
    <property type="match status" value="1"/>
</dbReference>
<comment type="caution">
    <text evidence="1">The sequence shown here is derived from an EMBL/GenBank/DDBJ whole genome shotgun (WGS) entry which is preliminary data.</text>
</comment>
<sequence length="209" mass="22348">MSSFSLAIFDYDGTLADSFPWFCSVLNQTARQFGFREVAENEIDELRALGTREIVARLGVAKWKLPAIAMHMRKLSAESRDAVALFPGVEAMLASLAAKNISVAIVSSNTEPTIRRTLGAAAVHVSHFQCGASLWGKGAMFKAAIRHLGADKRRTIAIGDEVRDIEAARGAGIASGAVTFGYNTGATLRAQGPDLVFDDYADLVAKLTA</sequence>
<dbReference type="GO" id="GO:0008967">
    <property type="term" value="F:phosphoglycolate phosphatase activity"/>
    <property type="evidence" value="ECO:0007669"/>
    <property type="project" value="TreeGrafter"/>
</dbReference>
<dbReference type="GO" id="GO:0005829">
    <property type="term" value="C:cytosol"/>
    <property type="evidence" value="ECO:0007669"/>
    <property type="project" value="TreeGrafter"/>
</dbReference>
<protein>
    <submittedName>
        <fullName evidence="1">HAD-IA family hydrolase</fullName>
    </submittedName>
</protein>
<proteinExistence type="predicted"/>
<name>A0A9X1AID0_9HYPH</name>
<dbReference type="AlphaFoldDB" id="A0A9X1AID0"/>
<dbReference type="GO" id="GO:0006281">
    <property type="term" value="P:DNA repair"/>
    <property type="evidence" value="ECO:0007669"/>
    <property type="project" value="TreeGrafter"/>
</dbReference>
<dbReference type="PANTHER" id="PTHR43434:SF13">
    <property type="entry name" value="PHOSPHOGLYCOLATE PHOSPHATASE"/>
    <property type="match status" value="1"/>
</dbReference>
<organism evidence="1 2">
    <name type="scientific">Aminobacter anthyllidis</name>
    <dbReference type="NCBI Taxonomy" id="1035067"/>
    <lineage>
        <taxon>Bacteria</taxon>
        <taxon>Pseudomonadati</taxon>
        <taxon>Pseudomonadota</taxon>
        <taxon>Alphaproteobacteria</taxon>
        <taxon>Hyphomicrobiales</taxon>
        <taxon>Phyllobacteriaceae</taxon>
        <taxon>Aminobacter</taxon>
    </lineage>
</organism>
<dbReference type="InterPro" id="IPR006439">
    <property type="entry name" value="HAD-SF_hydro_IA"/>
</dbReference>
<dbReference type="RefSeq" id="WP_214393867.1">
    <property type="nucleotide sequence ID" value="NZ_JAFLWW010000017.1"/>
</dbReference>
<evidence type="ECO:0000313" key="1">
    <source>
        <dbReference type="EMBL" id="MBT1160078.1"/>
    </source>
</evidence>
<keyword evidence="1" id="KW-0378">Hydrolase</keyword>
<dbReference type="InterPro" id="IPR041492">
    <property type="entry name" value="HAD_2"/>
</dbReference>
<dbReference type="Proteomes" id="UP001138921">
    <property type="component" value="Unassembled WGS sequence"/>
</dbReference>
<dbReference type="SUPFAM" id="SSF56784">
    <property type="entry name" value="HAD-like"/>
    <property type="match status" value="1"/>
</dbReference>
<dbReference type="NCBIfam" id="TIGR01549">
    <property type="entry name" value="HAD-SF-IA-v1"/>
    <property type="match status" value="1"/>
</dbReference>
<dbReference type="EMBL" id="JAFLWW010000017">
    <property type="protein sequence ID" value="MBT1160078.1"/>
    <property type="molecule type" value="Genomic_DNA"/>
</dbReference>
<dbReference type="SFLD" id="SFLDS00003">
    <property type="entry name" value="Haloacid_Dehalogenase"/>
    <property type="match status" value="1"/>
</dbReference>
<dbReference type="InterPro" id="IPR036412">
    <property type="entry name" value="HAD-like_sf"/>
</dbReference>
<dbReference type="InterPro" id="IPR023214">
    <property type="entry name" value="HAD_sf"/>
</dbReference>
<keyword evidence="2" id="KW-1185">Reference proteome</keyword>
<dbReference type="InterPro" id="IPR023198">
    <property type="entry name" value="PGP-like_dom2"/>
</dbReference>
<dbReference type="Gene3D" id="3.40.50.1000">
    <property type="entry name" value="HAD superfamily/HAD-like"/>
    <property type="match status" value="1"/>
</dbReference>
<reference evidence="1" key="1">
    <citation type="journal article" date="2021" name="Microorganisms">
        <title>Phylogenomic Reconstruction and Metabolic Potential of the Genus Aminobacter.</title>
        <authorList>
            <person name="Artuso I."/>
            <person name="Turrini P."/>
            <person name="Pirolo M."/>
            <person name="Lugli G.A."/>
            <person name="Ventura M."/>
            <person name="Visca P."/>
        </authorList>
    </citation>
    <scope>NUCLEOTIDE SEQUENCE</scope>
    <source>
        <strain evidence="1">LMG 26462</strain>
    </source>
</reference>
<dbReference type="PANTHER" id="PTHR43434">
    <property type="entry name" value="PHOSPHOGLYCOLATE PHOSPHATASE"/>
    <property type="match status" value="1"/>
</dbReference>
<dbReference type="Gene3D" id="1.10.150.240">
    <property type="entry name" value="Putative phosphatase, domain 2"/>
    <property type="match status" value="1"/>
</dbReference>
<evidence type="ECO:0000313" key="2">
    <source>
        <dbReference type="Proteomes" id="UP001138921"/>
    </source>
</evidence>
<gene>
    <name evidence="1" type="ORF">J1C56_31610</name>
</gene>
<accession>A0A9X1AID0</accession>